<keyword evidence="5 9" id="KW-1133">Transmembrane helix</keyword>
<feature type="transmembrane region" description="Helical" evidence="9">
    <location>
        <begin position="7"/>
        <end position="27"/>
    </location>
</feature>
<protein>
    <recommendedName>
        <fullName evidence="3">NADH:ubiquinone reductase (H(+)-translocating)</fullName>
        <ecNumber evidence="3">7.1.1.2</ecNumber>
    </recommendedName>
    <alternativeName>
        <fullName evidence="7">NADH dehydrogenase subunit 5</fullName>
    </alternativeName>
</protein>
<dbReference type="GO" id="GO:0015990">
    <property type="term" value="P:electron transport coupled proton transport"/>
    <property type="evidence" value="ECO:0007669"/>
    <property type="project" value="TreeGrafter"/>
</dbReference>
<dbReference type="GeneID" id="31079837"/>
<dbReference type="EC" id="7.1.1.2" evidence="3"/>
<feature type="transmembrane region" description="Helical" evidence="9">
    <location>
        <begin position="47"/>
        <end position="72"/>
    </location>
</feature>
<dbReference type="GO" id="GO:0016020">
    <property type="term" value="C:membrane"/>
    <property type="evidence" value="ECO:0007669"/>
    <property type="project" value="UniProtKB-SubCell"/>
</dbReference>
<evidence type="ECO:0000256" key="2">
    <source>
        <dbReference type="ARBA" id="ARBA00004141"/>
    </source>
</evidence>
<evidence type="ECO:0000256" key="9">
    <source>
        <dbReference type="SAM" id="Phobius"/>
    </source>
</evidence>
<comment type="subcellular location">
    <subcellularLocation>
        <location evidence="2">Membrane</location>
        <topology evidence="2">Multi-pass membrane protein</topology>
    </subcellularLocation>
</comment>
<comment type="catalytic activity">
    <reaction evidence="8">
        <text>a ubiquinone + NADH + 5 H(+)(in) = a ubiquinol + NAD(+) + 4 H(+)(out)</text>
        <dbReference type="Rhea" id="RHEA:29091"/>
        <dbReference type="Rhea" id="RHEA-COMP:9565"/>
        <dbReference type="Rhea" id="RHEA-COMP:9566"/>
        <dbReference type="ChEBI" id="CHEBI:15378"/>
        <dbReference type="ChEBI" id="CHEBI:16389"/>
        <dbReference type="ChEBI" id="CHEBI:17976"/>
        <dbReference type="ChEBI" id="CHEBI:57540"/>
        <dbReference type="ChEBI" id="CHEBI:57945"/>
        <dbReference type="EC" id="7.1.1.2"/>
    </reaction>
</comment>
<name>A0A1P8AG30_9ACAR</name>
<dbReference type="PRINTS" id="PR01434">
    <property type="entry name" value="NADHDHGNASE5"/>
</dbReference>
<evidence type="ECO:0000256" key="1">
    <source>
        <dbReference type="ARBA" id="ARBA00003257"/>
    </source>
</evidence>
<evidence type="ECO:0000256" key="5">
    <source>
        <dbReference type="ARBA" id="ARBA00022989"/>
    </source>
</evidence>
<keyword evidence="4 9" id="KW-0812">Transmembrane</keyword>
<feature type="transmembrane region" description="Helical" evidence="9">
    <location>
        <begin position="238"/>
        <end position="256"/>
    </location>
</feature>
<dbReference type="PANTHER" id="PTHR42829:SF2">
    <property type="entry name" value="NADH-UBIQUINONE OXIDOREDUCTASE CHAIN 5"/>
    <property type="match status" value="1"/>
</dbReference>
<gene>
    <name evidence="11" type="primary">ND5</name>
</gene>
<evidence type="ECO:0000256" key="3">
    <source>
        <dbReference type="ARBA" id="ARBA00012944"/>
    </source>
</evidence>
<dbReference type="GO" id="GO:0008137">
    <property type="term" value="F:NADH dehydrogenase (ubiquinone) activity"/>
    <property type="evidence" value="ECO:0007669"/>
    <property type="project" value="UniProtKB-EC"/>
</dbReference>
<keyword evidence="6 9" id="KW-0472">Membrane</keyword>
<dbReference type="CTD" id="4540"/>
<feature type="transmembrane region" description="Helical" evidence="9">
    <location>
        <begin position="84"/>
        <end position="102"/>
    </location>
</feature>
<reference evidence="11" key="1">
    <citation type="journal article" date="2019" name="Ticks Tick Borne Dis.">
        <title>Argasid and ixodid systematics: Implications for soft tick evolution and systematics, with a new argasid species list.</title>
        <authorList>
            <person name="Mans B.J."/>
            <person name="Featherston J."/>
            <person name="Kvas M."/>
            <person name="Pillay K.A."/>
            <person name="de Klerk D.G."/>
            <person name="Pienaar R."/>
            <person name="de Castro M.H."/>
            <person name="Schwan T.G."/>
            <person name="Lopez J.E."/>
            <person name="Teel P."/>
            <person name="Perez de Leon A.A."/>
            <person name="Sonenshine D.E."/>
            <person name="Egekwu N.I."/>
            <person name="Bakkes D.K."/>
            <person name="Heyne H."/>
            <person name="Kanduma E.G."/>
            <person name="Nyangiwe N."/>
            <person name="Bouattour A."/>
            <person name="Latif A.A."/>
        </authorList>
    </citation>
    <scope>NUCLEOTIDE SEQUENCE</scope>
    <source>
        <strain evidence="11">1</strain>
        <strain evidence="12">2</strain>
    </source>
</reference>
<dbReference type="GO" id="GO:0003954">
    <property type="term" value="F:NADH dehydrogenase activity"/>
    <property type="evidence" value="ECO:0007669"/>
    <property type="project" value="TreeGrafter"/>
</dbReference>
<evidence type="ECO:0000256" key="4">
    <source>
        <dbReference type="ARBA" id="ARBA00022692"/>
    </source>
</evidence>
<keyword evidence="11" id="KW-0496">Mitochondrion</keyword>
<feature type="transmembrane region" description="Helical" evidence="9">
    <location>
        <begin position="368"/>
        <end position="392"/>
    </location>
</feature>
<evidence type="ECO:0000256" key="7">
    <source>
        <dbReference type="ARBA" id="ARBA00031027"/>
    </source>
</evidence>
<dbReference type="AlphaFoldDB" id="A0A1P8AG30"/>
<evidence type="ECO:0000256" key="6">
    <source>
        <dbReference type="ARBA" id="ARBA00023136"/>
    </source>
</evidence>
<feature type="transmembrane region" description="Helical" evidence="9">
    <location>
        <begin position="288"/>
        <end position="309"/>
    </location>
</feature>
<dbReference type="GO" id="GO:0042773">
    <property type="term" value="P:ATP synthesis coupled electron transport"/>
    <property type="evidence" value="ECO:0007669"/>
    <property type="project" value="InterPro"/>
</dbReference>
<geneLocation type="mitochondrion" evidence="11"/>
<dbReference type="EMBL" id="KR907232">
    <property type="protein sequence ID" value="AMX74073.1"/>
    <property type="molecule type" value="Genomic_DNA"/>
</dbReference>
<dbReference type="InterPro" id="IPR001750">
    <property type="entry name" value="ND/Mrp_TM"/>
</dbReference>
<dbReference type="Pfam" id="PF00361">
    <property type="entry name" value="Proton_antipo_M"/>
    <property type="match status" value="1"/>
</dbReference>
<dbReference type="EMBL" id="KR907234">
    <property type="protein sequence ID" value="AMX74086.1"/>
    <property type="molecule type" value="Genomic_DNA"/>
</dbReference>
<feature type="domain" description="NADH:quinone oxidoreductase/Mrp antiporter transmembrane" evidence="10">
    <location>
        <begin position="105"/>
        <end position="376"/>
    </location>
</feature>
<evidence type="ECO:0000256" key="8">
    <source>
        <dbReference type="ARBA" id="ARBA00049551"/>
    </source>
</evidence>
<evidence type="ECO:0000313" key="12">
    <source>
        <dbReference type="EMBL" id="AMX74086.1"/>
    </source>
</evidence>
<dbReference type="PANTHER" id="PTHR42829">
    <property type="entry name" value="NADH-UBIQUINONE OXIDOREDUCTASE CHAIN 5"/>
    <property type="match status" value="1"/>
</dbReference>
<feature type="transmembrane region" description="Helical" evidence="9">
    <location>
        <begin position="330"/>
        <end position="348"/>
    </location>
</feature>
<feature type="transmembrane region" description="Helical" evidence="9">
    <location>
        <begin position="208"/>
        <end position="226"/>
    </location>
</feature>
<dbReference type="RefSeq" id="YP_010133479.1">
    <property type="nucleotide sequence ID" value="NC_056777.1"/>
</dbReference>
<dbReference type="InterPro" id="IPR003945">
    <property type="entry name" value="NU5C-like"/>
</dbReference>
<organism evidence="11">
    <name type="scientific">Chiropterargas boueti</name>
    <dbReference type="NCBI Taxonomy" id="1827022"/>
    <lineage>
        <taxon>Eukaryota</taxon>
        <taxon>Metazoa</taxon>
        <taxon>Ecdysozoa</taxon>
        <taxon>Arthropoda</taxon>
        <taxon>Chelicerata</taxon>
        <taxon>Arachnida</taxon>
        <taxon>Acari</taxon>
        <taxon>Parasitiformes</taxon>
        <taxon>Ixodida</taxon>
        <taxon>Ixodoidea</taxon>
        <taxon>Argasidae</taxon>
        <taxon>Ornithodorinae</taxon>
        <taxon>Chiropterargas</taxon>
    </lineage>
</organism>
<evidence type="ECO:0000313" key="11">
    <source>
        <dbReference type="EMBL" id="AMX74073.1"/>
    </source>
</evidence>
<accession>A0A1P8AG30</accession>
<proteinExistence type="predicted"/>
<feature type="transmembrane region" description="Helical" evidence="9">
    <location>
        <begin position="474"/>
        <end position="494"/>
    </location>
</feature>
<feature type="transmembrane region" description="Helical" evidence="9">
    <location>
        <begin position="437"/>
        <end position="462"/>
    </location>
</feature>
<feature type="transmembrane region" description="Helical" evidence="9">
    <location>
        <begin position="412"/>
        <end position="431"/>
    </location>
</feature>
<feature type="transmembrane region" description="Helical" evidence="9">
    <location>
        <begin position="526"/>
        <end position="548"/>
    </location>
</feature>
<evidence type="ECO:0000259" key="10">
    <source>
        <dbReference type="Pfam" id="PF00361"/>
    </source>
</evidence>
<comment type="function">
    <text evidence="1">Core subunit of the mitochondrial membrane respiratory chain NADH dehydrogenase (Complex I) that is believed to belong to the minimal assembly required for catalysis. Complex I functions in the transfer of electrons from NADH to the respiratory chain. The immediate electron acceptor for the enzyme is believed to be ubiquinone.</text>
</comment>
<sequence>MLFIYWSILLLSFLVMFMFLFLNFIMYNYVVIIEYYLFSFLSFDLKLYLLLDWVSLLFLNVVLLISSMLVFYSYDYMYMEKNKYMYFMLMLMFVFSMIMLILCPNLFMILLGWDGLGLVSYCLVIYYQNYESNNAGLVTILSNRVGDVMMFLSIVFFISLSNLDLIFVNEFYMLVGFMLILAGMTKSAQIPFSAWLPMAMAAPTPVSSLVHSSTLVAAGVYLLIRLNMLFSINLYTNFLLYISLVTLFMSGIGAMVEMDLKSVVALSTLSQLSLMLLVLSVNLWELSYFHLLTHALFKATLFMCVGYILHDLSGIQDIRLMSLFYKKNPLVGVVYSISIITLFGMPFLSGYYSKDLILEYIYMNGNLFMFLLMVLSVSSTCLYSMRMLYYSFFLGELKTTMCGFHQYKFMEYSIYFMGFIIMLFGSSMSWLMLHPLYFYVMFKMSIINILLIFGSLFCMFLYSIDKYNMGMWKLNFFSNMWFLSNITMYMSNFIKIGVNFSILETSWVELVGPQGLYKLNNMMSNMFLWFNLTNLYNMIMFFIIMLTLF</sequence>